<evidence type="ECO:0000256" key="2">
    <source>
        <dbReference type="ARBA" id="ARBA00010260"/>
    </source>
</evidence>
<evidence type="ECO:0000256" key="7">
    <source>
        <dbReference type="ARBA" id="ARBA00023136"/>
    </source>
</evidence>
<dbReference type="GO" id="GO:0016477">
    <property type="term" value="P:cell migration"/>
    <property type="evidence" value="ECO:0007669"/>
    <property type="project" value="TreeGrafter"/>
</dbReference>
<dbReference type="Proteomes" id="UP000325440">
    <property type="component" value="Unassembled WGS sequence"/>
</dbReference>
<evidence type="ECO:0000256" key="6">
    <source>
        <dbReference type="ARBA" id="ARBA00022974"/>
    </source>
</evidence>
<dbReference type="EMBL" id="CABPRJ010002369">
    <property type="protein sequence ID" value="VVC43424.1"/>
    <property type="molecule type" value="Genomic_DNA"/>
</dbReference>
<feature type="compositionally biased region" description="Polar residues" evidence="13">
    <location>
        <begin position="558"/>
        <end position="576"/>
    </location>
</feature>
<comment type="subcellular location">
    <subcellularLocation>
        <location evidence="1 12">Cell membrane</location>
        <topology evidence="1 12">Lipid-anchor</topology>
        <topology evidence="1 12">GPI-anchor</topology>
    </subcellularLocation>
</comment>
<keyword evidence="4 12" id="KW-0336">GPI-anchor</keyword>
<protein>
    <submittedName>
        <fullName evidence="15">Glypican</fullName>
    </submittedName>
</protein>
<evidence type="ECO:0000313" key="16">
    <source>
        <dbReference type="Proteomes" id="UP000325440"/>
    </source>
</evidence>
<keyword evidence="5 14" id="KW-0732">Signal</keyword>
<keyword evidence="8" id="KW-0325">Glycoprotein</keyword>
<evidence type="ECO:0000256" key="4">
    <source>
        <dbReference type="ARBA" id="ARBA00022622"/>
    </source>
</evidence>
<evidence type="ECO:0000256" key="9">
    <source>
        <dbReference type="ARBA" id="ARBA00023207"/>
    </source>
</evidence>
<proteinExistence type="inferred from homology"/>
<evidence type="ECO:0000256" key="5">
    <source>
        <dbReference type="ARBA" id="ARBA00022729"/>
    </source>
</evidence>
<dbReference type="OrthoDB" id="6380619at2759"/>
<evidence type="ECO:0000256" key="14">
    <source>
        <dbReference type="SAM" id="SignalP"/>
    </source>
</evidence>
<organism evidence="15 16">
    <name type="scientific">Cinara cedri</name>
    <dbReference type="NCBI Taxonomy" id="506608"/>
    <lineage>
        <taxon>Eukaryota</taxon>
        <taxon>Metazoa</taxon>
        <taxon>Ecdysozoa</taxon>
        <taxon>Arthropoda</taxon>
        <taxon>Hexapoda</taxon>
        <taxon>Insecta</taxon>
        <taxon>Pterygota</taxon>
        <taxon>Neoptera</taxon>
        <taxon>Paraneoptera</taxon>
        <taxon>Hemiptera</taxon>
        <taxon>Sternorrhyncha</taxon>
        <taxon>Aphidomorpha</taxon>
        <taxon>Aphidoidea</taxon>
        <taxon>Aphididae</taxon>
        <taxon>Lachninae</taxon>
        <taxon>Cinara</taxon>
    </lineage>
</organism>
<evidence type="ECO:0000256" key="11">
    <source>
        <dbReference type="RuleBase" id="RU003518"/>
    </source>
</evidence>
<dbReference type="AlphaFoldDB" id="A0A5E4NEW9"/>
<keyword evidence="6 12" id="KW-0654">Proteoglycan</keyword>
<feature type="region of interest" description="Disordered" evidence="13">
    <location>
        <begin position="498"/>
        <end position="588"/>
    </location>
</feature>
<dbReference type="GO" id="GO:0090263">
    <property type="term" value="P:positive regulation of canonical Wnt signaling pathway"/>
    <property type="evidence" value="ECO:0007669"/>
    <property type="project" value="TreeGrafter"/>
</dbReference>
<keyword evidence="9 12" id="KW-0357">Heparan sulfate</keyword>
<dbReference type="GO" id="GO:0098552">
    <property type="term" value="C:side of membrane"/>
    <property type="evidence" value="ECO:0007669"/>
    <property type="project" value="UniProtKB-KW"/>
</dbReference>
<dbReference type="GO" id="GO:0005886">
    <property type="term" value="C:plasma membrane"/>
    <property type="evidence" value="ECO:0007669"/>
    <property type="project" value="UniProtKB-SubCell"/>
</dbReference>
<keyword evidence="7 12" id="KW-0472">Membrane</keyword>
<dbReference type="GO" id="GO:0009986">
    <property type="term" value="C:cell surface"/>
    <property type="evidence" value="ECO:0007669"/>
    <property type="project" value="TreeGrafter"/>
</dbReference>
<keyword evidence="16" id="KW-1185">Reference proteome</keyword>
<evidence type="ECO:0000256" key="10">
    <source>
        <dbReference type="ARBA" id="ARBA00023288"/>
    </source>
</evidence>
<feature type="chain" id="PRO_5023116438" evidence="14">
    <location>
        <begin position="22"/>
        <end position="619"/>
    </location>
</feature>
<dbReference type="InterPro" id="IPR001863">
    <property type="entry name" value="Glypican"/>
</dbReference>
<accession>A0A5E4NEW9</accession>
<reference evidence="15 16" key="1">
    <citation type="submission" date="2019-08" db="EMBL/GenBank/DDBJ databases">
        <authorList>
            <person name="Alioto T."/>
            <person name="Alioto T."/>
            <person name="Gomez Garrido J."/>
        </authorList>
    </citation>
    <scope>NUCLEOTIDE SEQUENCE [LARGE SCALE GENOMIC DNA]</scope>
</reference>
<keyword evidence="10 12" id="KW-0449">Lipoprotein</keyword>
<gene>
    <name evidence="15" type="ORF">CINCED_3A000668</name>
</gene>
<evidence type="ECO:0000313" key="15">
    <source>
        <dbReference type="EMBL" id="VVC43424.1"/>
    </source>
</evidence>
<name>A0A5E4NEW9_9HEMI</name>
<feature type="signal peptide" evidence="14">
    <location>
        <begin position="1"/>
        <end position="21"/>
    </location>
</feature>
<dbReference type="GO" id="GO:1905475">
    <property type="term" value="P:regulation of protein localization to membrane"/>
    <property type="evidence" value="ECO:0007669"/>
    <property type="project" value="TreeGrafter"/>
</dbReference>
<dbReference type="PANTHER" id="PTHR10822">
    <property type="entry name" value="GLYPICAN"/>
    <property type="match status" value="1"/>
</dbReference>
<evidence type="ECO:0000256" key="8">
    <source>
        <dbReference type="ARBA" id="ARBA00023180"/>
    </source>
</evidence>
<evidence type="ECO:0000256" key="1">
    <source>
        <dbReference type="ARBA" id="ARBA00004609"/>
    </source>
</evidence>
<dbReference type="GO" id="GO:0005576">
    <property type="term" value="C:extracellular region"/>
    <property type="evidence" value="ECO:0007669"/>
    <property type="project" value="TreeGrafter"/>
</dbReference>
<sequence length="619" mass="67363">MRRLLLAVIVLSAHRRWDGCAHPSPSSAETKECDVAVQRFRSVGLHDTPSSRINQGNFLKVCQSRQSCCNVATEARLMDMVDNEYKRHLAGQAGYVYDLLNSTAHHLQEHMTHMIRKSKNKTIRVIADVYVSIEGPATGLLDVFYGRLSRYVHEDPETTPVASLEEATSRLFSDLFPVVYRTVAAAADRLDGATEFDEDYVQCLVGKSADIRPFGDVPSTLAKDISRTFTATNVLVHALRYGGQLVDDEHSRSWLGYGNRDQCTAALTRMRQCSWCDGKDAKPCHGLCVNVIRGCLARETAHLDAPWTGYYEAVDRLVSAINNGQSSVCLEDLLRSLHSRISEAIMYAMNRGSEIQSNVKYFCGPAKWNARTSAVSSEAPKTPESQEVWNVEEEDLSSALLTSKLSKFSDPETMVRVRGLFSGMAQSLCANYTSSECWNGRSVGEYTDNVVGPLLSAQMYNPEFDWTSSINTQDNAVAEVIDKLRHIRQTVLNQLTAGPQSDSLMADEAEGSGEGSGDGSSRTGWRDDDNADEYSSGYGSGENPITTQLPGAVDPNGGQPTDNSAPSPGTGVNTDPPTKAKDPSSAAAAVTPTRVSAAFLITAAACSLAAPVTRILLLF</sequence>
<evidence type="ECO:0000256" key="3">
    <source>
        <dbReference type="ARBA" id="ARBA00022475"/>
    </source>
</evidence>
<evidence type="ECO:0000256" key="13">
    <source>
        <dbReference type="SAM" id="MobiDB-lite"/>
    </source>
</evidence>
<comment type="function">
    <text evidence="12">Cell surface proteoglycan.</text>
</comment>
<dbReference type="PANTHER" id="PTHR10822:SF29">
    <property type="entry name" value="DIVISION ABNORMALLY DELAYED PROTEIN"/>
    <property type="match status" value="1"/>
</dbReference>
<dbReference type="Pfam" id="PF01153">
    <property type="entry name" value="Glypican"/>
    <property type="match status" value="1"/>
</dbReference>
<keyword evidence="3" id="KW-1003">Cell membrane</keyword>
<comment type="similarity">
    <text evidence="2 11">Belongs to the glypican family.</text>
</comment>
<evidence type="ECO:0000256" key="12">
    <source>
        <dbReference type="RuleBase" id="RU003519"/>
    </source>
</evidence>